<evidence type="ECO:0000256" key="9">
    <source>
        <dbReference type="SAM" id="SignalP"/>
    </source>
</evidence>
<evidence type="ECO:0000313" key="12">
    <source>
        <dbReference type="EMBL" id="MFD2068707.1"/>
    </source>
</evidence>
<dbReference type="InterPro" id="IPR037066">
    <property type="entry name" value="Plug_dom_sf"/>
</dbReference>
<keyword evidence="9" id="KW-0732">Signal</keyword>
<dbReference type="Pfam" id="PF07715">
    <property type="entry name" value="Plug"/>
    <property type="match status" value="1"/>
</dbReference>
<dbReference type="InterPro" id="IPR000531">
    <property type="entry name" value="Beta-barrel_TonB"/>
</dbReference>
<evidence type="ECO:0000313" key="13">
    <source>
        <dbReference type="Proteomes" id="UP001597369"/>
    </source>
</evidence>
<evidence type="ECO:0000256" key="1">
    <source>
        <dbReference type="ARBA" id="ARBA00004571"/>
    </source>
</evidence>
<dbReference type="Pfam" id="PF13715">
    <property type="entry name" value="CarbopepD_reg_2"/>
    <property type="match status" value="1"/>
</dbReference>
<dbReference type="SUPFAM" id="SSF49464">
    <property type="entry name" value="Carboxypeptidase regulatory domain-like"/>
    <property type="match status" value="1"/>
</dbReference>
<dbReference type="SUPFAM" id="SSF56935">
    <property type="entry name" value="Porins"/>
    <property type="match status" value="1"/>
</dbReference>
<keyword evidence="4" id="KW-0812">Transmembrane</keyword>
<evidence type="ECO:0000259" key="10">
    <source>
        <dbReference type="Pfam" id="PF00593"/>
    </source>
</evidence>
<evidence type="ECO:0000256" key="8">
    <source>
        <dbReference type="RuleBase" id="RU003357"/>
    </source>
</evidence>
<comment type="similarity">
    <text evidence="8">Belongs to the TonB-dependent receptor family.</text>
</comment>
<keyword evidence="6 8" id="KW-0472">Membrane</keyword>
<dbReference type="PANTHER" id="PTHR30069">
    <property type="entry name" value="TONB-DEPENDENT OUTER MEMBRANE RECEPTOR"/>
    <property type="match status" value="1"/>
</dbReference>
<dbReference type="Proteomes" id="UP001597369">
    <property type="component" value="Unassembled WGS sequence"/>
</dbReference>
<dbReference type="EMBL" id="JBHUHV010000054">
    <property type="protein sequence ID" value="MFD2068707.1"/>
    <property type="molecule type" value="Genomic_DNA"/>
</dbReference>
<dbReference type="Gene3D" id="2.170.130.10">
    <property type="entry name" value="TonB-dependent receptor, plug domain"/>
    <property type="match status" value="1"/>
</dbReference>
<accession>A0ABW4X271</accession>
<organism evidence="12 13">
    <name type="scientific">Pontibacter silvestris</name>
    <dbReference type="NCBI Taxonomy" id="2305183"/>
    <lineage>
        <taxon>Bacteria</taxon>
        <taxon>Pseudomonadati</taxon>
        <taxon>Bacteroidota</taxon>
        <taxon>Cytophagia</taxon>
        <taxon>Cytophagales</taxon>
        <taxon>Hymenobacteraceae</taxon>
        <taxon>Pontibacter</taxon>
    </lineage>
</organism>
<feature type="signal peptide" evidence="9">
    <location>
        <begin position="1"/>
        <end position="25"/>
    </location>
</feature>
<dbReference type="Gene3D" id="2.40.170.20">
    <property type="entry name" value="TonB-dependent receptor, beta-barrel domain"/>
    <property type="match status" value="1"/>
</dbReference>
<comment type="subcellular location">
    <subcellularLocation>
        <location evidence="1">Cell outer membrane</location>
        <topology evidence="1">Multi-pass membrane protein</topology>
    </subcellularLocation>
</comment>
<dbReference type="PANTHER" id="PTHR30069:SF40">
    <property type="entry name" value="TONB-DEPENDENT RECEPTOR NMB0964-RELATED"/>
    <property type="match status" value="1"/>
</dbReference>
<keyword evidence="2" id="KW-0813">Transport</keyword>
<evidence type="ECO:0000256" key="6">
    <source>
        <dbReference type="ARBA" id="ARBA00023136"/>
    </source>
</evidence>
<gene>
    <name evidence="12" type="ORF">ACFSKU_17590</name>
</gene>
<keyword evidence="13" id="KW-1185">Reference proteome</keyword>
<keyword evidence="3" id="KW-1134">Transmembrane beta strand</keyword>
<dbReference type="InterPro" id="IPR012910">
    <property type="entry name" value="Plug_dom"/>
</dbReference>
<dbReference type="InterPro" id="IPR008969">
    <property type="entry name" value="CarboxyPept-like_regulatory"/>
</dbReference>
<evidence type="ECO:0000256" key="7">
    <source>
        <dbReference type="ARBA" id="ARBA00023237"/>
    </source>
</evidence>
<sequence>MLKTNKLQGLLLVLVFTLGSQTVWAQELTNTADTNSGIEQDCGLTISGKVIDHDTREPLIGATVHLDQPDMSAVADEYGNYHFHHLCQGTYTLKVSYVGYKEESFTYKITASSVRDLQLHADTKLLKAVEVTGAHLTEQAQATATLSGRELEETRGLSLGESLKALTGVSSIQTGPNVSKPVIHGLFGNRVLLLNNGVRHESQQWGNEHAPEIDPLNAQEMTVVKGASGVRYGSDAIGGVVLVNPKPLPDSAGVKGKVSLIGSTNNRMGTVAGMLEGKLSQLPLSWRVHTSVKKAGSAQAPDYNLKNTGFEEQNLATTLGYKQAKFGAELYYSYFHTKIGILSSSHAENLTDLNNAIGRERPEQIGEFSYDINRPYQDVTHHLLKAKGTYKTGDVGELQFTYGFQQNLRDEYDVLRQASNKPQLSLKLLTHSTELVWEHKPISNFSGSIGTTTLWQDNTYAQGSRYLLPYYQNFTAGIFWMEKWRQDNLELEAGVRYDHKNLNVKAFEGDELLKPEYTFHNFSGSLGAMYDLGYHLTLSGNASYASRAPIAYELFARGKHNGTGSYEFGDPDLTSENAINTMVTLNYHSNYRFNSELSLYNNYISNYIYLQLGEPVLAVDGAYLTGYYKQADAHFWGADLSLQYNITDMLSLDTKASIVYAINTETDSYLPFISPARIDNTLRYSLGNLGSEKLSETYIAAGGLLVDKQHRYDEQSDPLLSPPDGYFLLHAAVGTNIQVGNTTLDVSITGNNLLNTSYRDYQNRLRYFTDEIGRTIMFRVGVPLNIKNS</sequence>
<feature type="chain" id="PRO_5045497864" evidence="9">
    <location>
        <begin position="26"/>
        <end position="789"/>
    </location>
</feature>
<proteinExistence type="inferred from homology"/>
<dbReference type="InterPro" id="IPR036942">
    <property type="entry name" value="Beta-barrel_TonB_sf"/>
</dbReference>
<feature type="domain" description="TonB-dependent receptor plug" evidence="11">
    <location>
        <begin position="137"/>
        <end position="240"/>
    </location>
</feature>
<evidence type="ECO:0000259" key="11">
    <source>
        <dbReference type="Pfam" id="PF07715"/>
    </source>
</evidence>
<feature type="domain" description="TonB-dependent receptor-like beta-barrel" evidence="10">
    <location>
        <begin position="358"/>
        <end position="753"/>
    </location>
</feature>
<name>A0ABW4X271_9BACT</name>
<protein>
    <submittedName>
        <fullName evidence="12">TonB-dependent receptor</fullName>
    </submittedName>
</protein>
<dbReference type="Gene3D" id="2.60.40.1120">
    <property type="entry name" value="Carboxypeptidase-like, regulatory domain"/>
    <property type="match status" value="1"/>
</dbReference>
<reference evidence="13" key="1">
    <citation type="journal article" date="2019" name="Int. J. Syst. Evol. Microbiol.">
        <title>The Global Catalogue of Microorganisms (GCM) 10K type strain sequencing project: providing services to taxonomists for standard genome sequencing and annotation.</title>
        <authorList>
            <consortium name="The Broad Institute Genomics Platform"/>
            <consortium name="The Broad Institute Genome Sequencing Center for Infectious Disease"/>
            <person name="Wu L."/>
            <person name="Ma J."/>
        </authorList>
    </citation>
    <scope>NUCLEOTIDE SEQUENCE [LARGE SCALE GENOMIC DNA]</scope>
    <source>
        <strain evidence="13">JCM 16545</strain>
    </source>
</reference>
<dbReference type="Pfam" id="PF00593">
    <property type="entry name" value="TonB_dep_Rec_b-barrel"/>
    <property type="match status" value="1"/>
</dbReference>
<keyword evidence="5 8" id="KW-0798">TonB box</keyword>
<evidence type="ECO:0000256" key="2">
    <source>
        <dbReference type="ARBA" id="ARBA00022448"/>
    </source>
</evidence>
<comment type="caution">
    <text evidence="12">The sequence shown here is derived from an EMBL/GenBank/DDBJ whole genome shotgun (WGS) entry which is preliminary data.</text>
</comment>
<evidence type="ECO:0000256" key="4">
    <source>
        <dbReference type="ARBA" id="ARBA00022692"/>
    </source>
</evidence>
<keyword evidence="7" id="KW-0998">Cell outer membrane</keyword>
<dbReference type="RefSeq" id="WP_229959122.1">
    <property type="nucleotide sequence ID" value="NZ_JAJJWI010000004.1"/>
</dbReference>
<evidence type="ECO:0000256" key="5">
    <source>
        <dbReference type="ARBA" id="ARBA00023077"/>
    </source>
</evidence>
<keyword evidence="12" id="KW-0675">Receptor</keyword>
<dbReference type="InterPro" id="IPR039426">
    <property type="entry name" value="TonB-dep_rcpt-like"/>
</dbReference>
<evidence type="ECO:0000256" key="3">
    <source>
        <dbReference type="ARBA" id="ARBA00022452"/>
    </source>
</evidence>